<gene>
    <name evidence="4" type="ORF">Tsubulata_030717</name>
</gene>
<feature type="region of interest" description="Disordered" evidence="2">
    <location>
        <begin position="141"/>
        <end position="169"/>
    </location>
</feature>
<name>A0A9Q0FZE9_9ROSI</name>
<dbReference type="GO" id="GO:0007131">
    <property type="term" value="P:reciprocal meiotic recombination"/>
    <property type="evidence" value="ECO:0007669"/>
    <property type="project" value="InterPro"/>
</dbReference>
<sequence>MNVRFSDHSLPPPVPMLILMTALPLLCSARFTTLFFPSQLLPTLLKPASVMMKQQRKGLMVKWGSCRQAEFIAESKENNLQLTSTVVKQDEANAFQLPSSTVKEEQDEEGMETESVLIPHIEKSNRFTLGHLTEAGTKRRIDQKKHDMPDNCKKIKHESSTPRRREKNRWGLDRYKLAEKHMLQVMKSEGAVFENPITRPALRTAARKYIGDTGLLDHLLKHIDGKVAPGGAERFRRCYNTEGIMEYWLESADLVMIKREAGVPNPNWVPPPCWRTGSLSLGDSVSAEELASFKEEIVKLKRDMEELACKNQEQGQANQIGEMYRELVRWRGKTDERLTEISSSLSGLQNMYRESVAWKAKIEQQLTEVANSLSSIQASKQCTNLTPTSDRWEDWLEAGTLDNLQGEEFTPWLEGTELVNVRRDALVQEPYSASQPWPKLCDTPLQDGPVCARDLELLKEEMAKMKRDVQQLAPKRLEDDQANWTPDSSTTANSKFELNSSFLLFQEMFKELTKWKAKIEQQVLEISNSVSGLQGSKPGTI</sequence>
<dbReference type="PANTHER" id="PTHR46740:SF1">
    <property type="entry name" value="DYAD PROTEIN"/>
    <property type="match status" value="1"/>
</dbReference>
<dbReference type="EMBL" id="JAKUCV010003303">
    <property type="protein sequence ID" value="KAJ4839480.1"/>
    <property type="molecule type" value="Genomic_DNA"/>
</dbReference>
<evidence type="ECO:0000313" key="5">
    <source>
        <dbReference type="Proteomes" id="UP001141552"/>
    </source>
</evidence>
<dbReference type="InterPro" id="IPR044221">
    <property type="entry name" value="DYAD/AMEIOTIC1"/>
</dbReference>
<evidence type="ECO:0000313" key="4">
    <source>
        <dbReference type="EMBL" id="KAJ4839480.1"/>
    </source>
</evidence>
<protein>
    <recommendedName>
        <fullName evidence="3">PTC1-like winged helix-turn-helix domain-containing protein</fullName>
    </recommendedName>
</protein>
<accession>A0A9Q0FZE9</accession>
<dbReference type="OrthoDB" id="515863at2759"/>
<reference evidence="4" key="1">
    <citation type="submission" date="2022-02" db="EMBL/GenBank/DDBJ databases">
        <authorList>
            <person name="Henning P.M."/>
            <person name="McCubbin A.G."/>
            <person name="Shore J.S."/>
        </authorList>
    </citation>
    <scope>NUCLEOTIDE SEQUENCE</scope>
    <source>
        <strain evidence="4">F60SS</strain>
        <tissue evidence="4">Leaves</tissue>
    </source>
</reference>
<proteinExistence type="predicted"/>
<reference evidence="4" key="2">
    <citation type="journal article" date="2023" name="Plants (Basel)">
        <title>Annotation of the Turnera subulata (Passifloraceae) Draft Genome Reveals the S-Locus Evolved after the Divergence of Turneroideae from Passifloroideae in a Stepwise Manner.</title>
        <authorList>
            <person name="Henning P.M."/>
            <person name="Roalson E.H."/>
            <person name="Mir W."/>
            <person name="McCubbin A.G."/>
            <person name="Shore J.S."/>
        </authorList>
    </citation>
    <scope>NUCLEOTIDE SEQUENCE</scope>
    <source>
        <strain evidence="4">F60SS</strain>
    </source>
</reference>
<keyword evidence="5" id="KW-1185">Reference proteome</keyword>
<comment type="caution">
    <text evidence="4">The sequence shown here is derived from an EMBL/GenBank/DDBJ whole genome shotgun (WGS) entry which is preliminary data.</text>
</comment>
<dbReference type="Proteomes" id="UP001141552">
    <property type="component" value="Unassembled WGS sequence"/>
</dbReference>
<dbReference type="InterPro" id="IPR059080">
    <property type="entry name" value="WHD_PTC1"/>
</dbReference>
<organism evidence="4 5">
    <name type="scientific">Turnera subulata</name>
    <dbReference type="NCBI Taxonomy" id="218843"/>
    <lineage>
        <taxon>Eukaryota</taxon>
        <taxon>Viridiplantae</taxon>
        <taxon>Streptophyta</taxon>
        <taxon>Embryophyta</taxon>
        <taxon>Tracheophyta</taxon>
        <taxon>Spermatophyta</taxon>
        <taxon>Magnoliopsida</taxon>
        <taxon>eudicotyledons</taxon>
        <taxon>Gunneridae</taxon>
        <taxon>Pentapetalae</taxon>
        <taxon>rosids</taxon>
        <taxon>fabids</taxon>
        <taxon>Malpighiales</taxon>
        <taxon>Passifloraceae</taxon>
        <taxon>Turnera</taxon>
    </lineage>
</organism>
<feature type="coiled-coil region" evidence="1">
    <location>
        <begin position="290"/>
        <end position="317"/>
    </location>
</feature>
<evidence type="ECO:0000256" key="1">
    <source>
        <dbReference type="SAM" id="Coils"/>
    </source>
</evidence>
<evidence type="ECO:0000259" key="3">
    <source>
        <dbReference type="Pfam" id="PF25874"/>
    </source>
</evidence>
<feature type="domain" description="PTC1-like winged helix-turn-helix" evidence="3">
    <location>
        <begin position="169"/>
        <end position="251"/>
    </location>
</feature>
<keyword evidence="1" id="KW-0175">Coiled coil</keyword>
<dbReference type="AlphaFoldDB" id="A0A9Q0FZE9"/>
<dbReference type="PANTHER" id="PTHR46740">
    <property type="entry name" value="PROTEIN DYAD"/>
    <property type="match status" value="1"/>
</dbReference>
<evidence type="ECO:0000256" key="2">
    <source>
        <dbReference type="SAM" id="MobiDB-lite"/>
    </source>
</evidence>
<dbReference type="Pfam" id="PF25874">
    <property type="entry name" value="WHD_plant_repro"/>
    <property type="match status" value="1"/>
</dbReference>
<dbReference type="GO" id="GO:0051177">
    <property type="term" value="P:meiotic sister chromatid cohesion"/>
    <property type="evidence" value="ECO:0007669"/>
    <property type="project" value="InterPro"/>
</dbReference>